<dbReference type="Pfam" id="PF00176">
    <property type="entry name" value="SNF2-rel_dom"/>
    <property type="match status" value="1"/>
</dbReference>
<dbReference type="Pfam" id="PF00271">
    <property type="entry name" value="Helicase_C"/>
    <property type="match status" value="1"/>
</dbReference>
<proteinExistence type="predicted"/>
<evidence type="ECO:0000256" key="4">
    <source>
        <dbReference type="ARBA" id="ARBA00022840"/>
    </source>
</evidence>
<accession>A0A917C787</accession>
<dbReference type="InterPro" id="IPR000330">
    <property type="entry name" value="SNF2_N"/>
</dbReference>
<dbReference type="PROSITE" id="PS51192">
    <property type="entry name" value="HELICASE_ATP_BIND_1"/>
    <property type="match status" value="1"/>
</dbReference>
<dbReference type="Gene3D" id="3.40.50.10810">
    <property type="entry name" value="Tandem AAA-ATPase domain"/>
    <property type="match status" value="1"/>
</dbReference>
<dbReference type="InterPro" id="IPR027417">
    <property type="entry name" value="P-loop_NTPase"/>
</dbReference>
<dbReference type="CDD" id="cd18793">
    <property type="entry name" value="SF2_C_SNF"/>
    <property type="match status" value="1"/>
</dbReference>
<dbReference type="EMBL" id="BMHV01000028">
    <property type="protein sequence ID" value="GGF73454.1"/>
    <property type="molecule type" value="Genomic_DNA"/>
</dbReference>
<gene>
    <name evidence="8" type="ORF">GCM10011332_29390</name>
</gene>
<feature type="coiled-coil region" evidence="5">
    <location>
        <begin position="873"/>
        <end position="937"/>
    </location>
</feature>
<keyword evidence="4" id="KW-0067">ATP-binding</keyword>
<reference evidence="8" key="1">
    <citation type="journal article" date="2014" name="Int. J. Syst. Evol. Microbiol.">
        <title>Complete genome sequence of Corynebacterium casei LMG S-19264T (=DSM 44701T), isolated from a smear-ripened cheese.</title>
        <authorList>
            <consortium name="US DOE Joint Genome Institute (JGI-PGF)"/>
            <person name="Walter F."/>
            <person name="Albersmeier A."/>
            <person name="Kalinowski J."/>
            <person name="Ruckert C."/>
        </authorList>
    </citation>
    <scope>NUCLEOTIDE SEQUENCE</scope>
    <source>
        <strain evidence="8">CGMCC 1.15254</strain>
    </source>
</reference>
<evidence type="ECO:0000259" key="7">
    <source>
        <dbReference type="PROSITE" id="PS51194"/>
    </source>
</evidence>
<dbReference type="GO" id="GO:0016787">
    <property type="term" value="F:hydrolase activity"/>
    <property type="evidence" value="ECO:0007669"/>
    <property type="project" value="UniProtKB-KW"/>
</dbReference>
<dbReference type="InterPro" id="IPR038718">
    <property type="entry name" value="SNF2-like_sf"/>
</dbReference>
<keyword evidence="3 8" id="KW-0347">Helicase</keyword>
<evidence type="ECO:0000259" key="6">
    <source>
        <dbReference type="PROSITE" id="PS51192"/>
    </source>
</evidence>
<keyword evidence="1" id="KW-0547">Nucleotide-binding</keyword>
<dbReference type="Proteomes" id="UP000632498">
    <property type="component" value="Unassembled WGS sequence"/>
</dbReference>
<reference evidence="8" key="2">
    <citation type="submission" date="2020-09" db="EMBL/GenBank/DDBJ databases">
        <authorList>
            <person name="Sun Q."/>
            <person name="Zhou Y."/>
        </authorList>
    </citation>
    <scope>NUCLEOTIDE SEQUENCE</scope>
    <source>
        <strain evidence="8">CGMCC 1.15254</strain>
    </source>
</reference>
<dbReference type="SUPFAM" id="SSF52540">
    <property type="entry name" value="P-loop containing nucleoside triphosphate hydrolases"/>
    <property type="match status" value="2"/>
</dbReference>
<dbReference type="InterPro" id="IPR057342">
    <property type="entry name" value="DEXDc_RapA"/>
</dbReference>
<feature type="domain" description="Helicase C-terminal" evidence="7">
    <location>
        <begin position="414"/>
        <end position="600"/>
    </location>
</feature>
<keyword evidence="2" id="KW-0378">Hydrolase</keyword>
<dbReference type="PANTHER" id="PTHR10799">
    <property type="entry name" value="SNF2/RAD54 HELICASE FAMILY"/>
    <property type="match status" value="1"/>
</dbReference>
<evidence type="ECO:0000313" key="9">
    <source>
        <dbReference type="Proteomes" id="UP000632498"/>
    </source>
</evidence>
<evidence type="ECO:0000256" key="5">
    <source>
        <dbReference type="SAM" id="Coils"/>
    </source>
</evidence>
<dbReference type="AlphaFoldDB" id="A0A917C787"/>
<evidence type="ECO:0000313" key="8">
    <source>
        <dbReference type="EMBL" id="GGF73454.1"/>
    </source>
</evidence>
<name>A0A917C787_9PROT</name>
<dbReference type="CDD" id="cd18011">
    <property type="entry name" value="DEXDc_RapA"/>
    <property type="match status" value="1"/>
</dbReference>
<dbReference type="SMART" id="SM00490">
    <property type="entry name" value="HELICc"/>
    <property type="match status" value="1"/>
</dbReference>
<keyword evidence="5" id="KW-0175">Coiled coil</keyword>
<dbReference type="InterPro" id="IPR049730">
    <property type="entry name" value="SNF2/RAD54-like_C"/>
</dbReference>
<dbReference type="SMART" id="SM00487">
    <property type="entry name" value="DEXDc"/>
    <property type="match status" value="1"/>
</dbReference>
<dbReference type="GO" id="GO:0004386">
    <property type="term" value="F:helicase activity"/>
    <property type="evidence" value="ECO:0007669"/>
    <property type="project" value="UniProtKB-KW"/>
</dbReference>
<comment type="caution">
    <text evidence="8">The sequence shown here is derived from an EMBL/GenBank/DDBJ whole genome shotgun (WGS) entry which is preliminary data.</text>
</comment>
<evidence type="ECO:0000256" key="1">
    <source>
        <dbReference type="ARBA" id="ARBA00022741"/>
    </source>
</evidence>
<dbReference type="PROSITE" id="PS51194">
    <property type="entry name" value="HELICASE_CTER"/>
    <property type="match status" value="1"/>
</dbReference>
<dbReference type="RefSeq" id="WP_188666615.1">
    <property type="nucleotide sequence ID" value="NZ_BMHV01000028.1"/>
</dbReference>
<keyword evidence="9" id="KW-1185">Reference proteome</keyword>
<evidence type="ECO:0000256" key="3">
    <source>
        <dbReference type="ARBA" id="ARBA00022806"/>
    </source>
</evidence>
<evidence type="ECO:0000256" key="2">
    <source>
        <dbReference type="ARBA" id="ARBA00022801"/>
    </source>
</evidence>
<sequence>MRITPFHAKYYANVLSQKHGHNGVERLSRSLFDACVDLNPHQIDAALFALRSPLSKGVILADEVGLGKTIESGLLLCQLWAERKRKLLIVCPASLRKQWQNELDEKFNLPSVVLDAKTARDFKKKGVINPFDQKQSIVITSYQYANRQQAEIRQVSWDLAVIDEAHKLRNVYLPKNKIGKAIKWALEDTKKVLLTATPLQNKLDEIYGLASLIDDRIFGHIRSFRSQYTAVKSDLEDLRERMTPFCHRTLRSQVLEYIRYTERRALTVPFTPTDDEQALYDAVSAFLSRKQTHAIPQRQKHLITLILRKLLASSTNAIIGTLEAMVQRLEALKENQSTENEDNQILGDLDIVDEYLDEEFDLEFEEIETPENNKEQDPSAYSKSLQREIDELTGFIELAKSLKTDTKARSLLTALDKGFSSLKETNAPRKALIFTESRRTQDFLLSFLEENGFKGKIVLFNGTNGDDIAKSIYKNWLNKNVSTGRITGSRPVDVKSAIVEHFRDEAEIMIATEAGAEGINLQFCPLLINYDLPWNPQRVEQRIGRCHRYGQKHDVVVINFLNKRNEADQRVHQLLTEKFNLFSGVFGASDEVLGSLENGIDFEKRILQIYQDCRDPKEIEKAFNVLQAEMDEIINAKMSETRSKLLEHFDEDVHSRLKSHLDETKRNIDRFGRYFWETSKHVLSERAGFDDDHLTFFLDKPPQGLRLETGVYHLINKEEKGNLHGQYLYRPSHRLGEYVIDTAAQYDLSERTVAFNITDHPTKISVVEALQGQSGILMLQRLNVRSFEDDEFLLFTAFTDQGKELDQEICEKIFDCTASLSTDITPLSLDERDRLKTVSQRHIQAALQETEERNHKHFNDEREKLDKWVRDVEIAAEKKLKDTKDRIRDLQRETNKTTNLDAQLKLQEQIRDLERKKKKLRREIFDVQDEAEEKRDQLIDNLRKRMESESQVEMLFNIRWEVR</sequence>
<dbReference type="InterPro" id="IPR001650">
    <property type="entry name" value="Helicase_C-like"/>
</dbReference>
<organism evidence="8 9">
    <name type="scientific">Terasakiella brassicae</name>
    <dbReference type="NCBI Taxonomy" id="1634917"/>
    <lineage>
        <taxon>Bacteria</taxon>
        <taxon>Pseudomonadati</taxon>
        <taxon>Pseudomonadota</taxon>
        <taxon>Alphaproteobacteria</taxon>
        <taxon>Rhodospirillales</taxon>
        <taxon>Terasakiellaceae</taxon>
        <taxon>Terasakiella</taxon>
    </lineage>
</organism>
<protein>
    <submittedName>
        <fullName evidence="8">Helicase SNF2</fullName>
    </submittedName>
</protein>
<feature type="domain" description="Helicase ATP-binding" evidence="6">
    <location>
        <begin position="49"/>
        <end position="216"/>
    </location>
</feature>
<dbReference type="Gene3D" id="3.40.50.300">
    <property type="entry name" value="P-loop containing nucleotide triphosphate hydrolases"/>
    <property type="match status" value="1"/>
</dbReference>
<dbReference type="InterPro" id="IPR014001">
    <property type="entry name" value="Helicase_ATP-bd"/>
</dbReference>
<dbReference type="GO" id="GO:0005524">
    <property type="term" value="F:ATP binding"/>
    <property type="evidence" value="ECO:0007669"/>
    <property type="project" value="UniProtKB-KW"/>
</dbReference>